<accession>A0ABP9VGS7</accession>
<organism evidence="1 2">
    <name type="scientific">Deinococcus xinjiangensis</name>
    <dbReference type="NCBI Taxonomy" id="457454"/>
    <lineage>
        <taxon>Bacteria</taxon>
        <taxon>Thermotogati</taxon>
        <taxon>Deinococcota</taxon>
        <taxon>Deinococci</taxon>
        <taxon>Deinococcales</taxon>
        <taxon>Deinococcaceae</taxon>
        <taxon>Deinococcus</taxon>
    </lineage>
</organism>
<protein>
    <submittedName>
        <fullName evidence="1">Uncharacterized protein</fullName>
    </submittedName>
</protein>
<reference evidence="1 2" key="1">
    <citation type="submission" date="2024-02" db="EMBL/GenBank/DDBJ databases">
        <title>Deinococcus xinjiangensis NBRC 107630.</title>
        <authorList>
            <person name="Ichikawa N."/>
            <person name="Katano-Makiyama Y."/>
            <person name="Hidaka K."/>
        </authorList>
    </citation>
    <scope>NUCLEOTIDE SEQUENCE [LARGE SCALE GENOMIC DNA]</scope>
    <source>
        <strain evidence="1 2">NBRC 107630</strain>
    </source>
</reference>
<evidence type="ECO:0000313" key="1">
    <source>
        <dbReference type="EMBL" id="GAA5504420.1"/>
    </source>
</evidence>
<dbReference type="Proteomes" id="UP001458946">
    <property type="component" value="Unassembled WGS sequence"/>
</dbReference>
<evidence type="ECO:0000313" key="2">
    <source>
        <dbReference type="Proteomes" id="UP001458946"/>
    </source>
</evidence>
<proteinExistence type="predicted"/>
<keyword evidence="2" id="KW-1185">Reference proteome</keyword>
<comment type="caution">
    <text evidence="1">The sequence shown here is derived from an EMBL/GenBank/DDBJ whole genome shotgun (WGS) entry which is preliminary data.</text>
</comment>
<dbReference type="EMBL" id="BAABRN010000121">
    <property type="protein sequence ID" value="GAA5504420.1"/>
    <property type="molecule type" value="Genomic_DNA"/>
</dbReference>
<name>A0ABP9VGS7_9DEIO</name>
<gene>
    <name evidence="1" type="ORF">Dxin01_04190</name>
</gene>
<sequence length="63" mass="6840">MKAQRMLTATSEELGRLLPPLNASADLWSSQRGNILIAPLTLAEVRCDQLTVQRSGLASFGLE</sequence>